<accession>A0A3D8SHG4</accession>
<evidence type="ECO:0000259" key="1">
    <source>
        <dbReference type="PROSITE" id="PS50280"/>
    </source>
</evidence>
<dbReference type="OrthoDB" id="5792673at2759"/>
<evidence type="ECO:0000313" key="3">
    <source>
        <dbReference type="Proteomes" id="UP000256328"/>
    </source>
</evidence>
<dbReference type="SMART" id="SM00317">
    <property type="entry name" value="SET"/>
    <property type="match status" value="1"/>
</dbReference>
<dbReference type="Gene3D" id="2.170.270.10">
    <property type="entry name" value="SET domain"/>
    <property type="match status" value="1"/>
</dbReference>
<dbReference type="InterPro" id="IPR046341">
    <property type="entry name" value="SET_dom_sf"/>
</dbReference>
<protein>
    <submittedName>
        <fullName evidence="2">SET-containing protein</fullName>
    </submittedName>
</protein>
<dbReference type="PROSITE" id="PS50280">
    <property type="entry name" value="SET"/>
    <property type="match status" value="1"/>
</dbReference>
<dbReference type="EMBL" id="PDLN01000005">
    <property type="protein sequence ID" value="RDW85760.1"/>
    <property type="molecule type" value="Genomic_DNA"/>
</dbReference>
<feature type="domain" description="SET" evidence="1">
    <location>
        <begin position="56"/>
        <end position="187"/>
    </location>
</feature>
<dbReference type="Proteomes" id="UP000256328">
    <property type="component" value="Unassembled WGS sequence"/>
</dbReference>
<gene>
    <name evidence="2" type="ORF">BP5796_04085</name>
</gene>
<dbReference type="SUPFAM" id="SSF82199">
    <property type="entry name" value="SET domain"/>
    <property type="match status" value="1"/>
</dbReference>
<comment type="caution">
    <text evidence="2">The sequence shown here is derived from an EMBL/GenBank/DDBJ whole genome shotgun (WGS) entry which is preliminary data.</text>
</comment>
<organism evidence="2 3">
    <name type="scientific">Coleophoma crateriformis</name>
    <dbReference type="NCBI Taxonomy" id="565419"/>
    <lineage>
        <taxon>Eukaryota</taxon>
        <taxon>Fungi</taxon>
        <taxon>Dikarya</taxon>
        <taxon>Ascomycota</taxon>
        <taxon>Pezizomycotina</taxon>
        <taxon>Leotiomycetes</taxon>
        <taxon>Helotiales</taxon>
        <taxon>Dermateaceae</taxon>
        <taxon>Coleophoma</taxon>
    </lineage>
</organism>
<evidence type="ECO:0000313" key="2">
    <source>
        <dbReference type="EMBL" id="RDW85760.1"/>
    </source>
</evidence>
<dbReference type="InterPro" id="IPR001214">
    <property type="entry name" value="SET_dom"/>
</dbReference>
<keyword evidence="3" id="KW-1185">Reference proteome</keyword>
<reference evidence="2 3" key="1">
    <citation type="journal article" date="2018" name="IMA Fungus">
        <title>IMA Genome-F 9: Draft genome sequence of Annulohypoxylon stygium, Aspergillus mulundensis, Berkeleyomyces basicola (syn. Thielaviopsis basicola), Ceratocystis smalleyi, two Cercospora beticola strains, Coleophoma cylindrospora, Fusarium fracticaudum, Phialophora cf. hyalina, and Morchella septimelata.</title>
        <authorList>
            <person name="Wingfield B.D."/>
            <person name="Bills G.F."/>
            <person name="Dong Y."/>
            <person name="Huang W."/>
            <person name="Nel W.J."/>
            <person name="Swalarsk-Parry B.S."/>
            <person name="Vaghefi N."/>
            <person name="Wilken P.M."/>
            <person name="An Z."/>
            <person name="de Beer Z.W."/>
            <person name="De Vos L."/>
            <person name="Chen L."/>
            <person name="Duong T.A."/>
            <person name="Gao Y."/>
            <person name="Hammerbacher A."/>
            <person name="Kikkert J.R."/>
            <person name="Li Y."/>
            <person name="Li H."/>
            <person name="Li K."/>
            <person name="Li Q."/>
            <person name="Liu X."/>
            <person name="Ma X."/>
            <person name="Naidoo K."/>
            <person name="Pethybridge S.J."/>
            <person name="Sun J."/>
            <person name="Steenkamp E.T."/>
            <person name="van der Nest M.A."/>
            <person name="van Wyk S."/>
            <person name="Wingfield M.J."/>
            <person name="Xiong C."/>
            <person name="Yue Q."/>
            <person name="Zhang X."/>
        </authorList>
    </citation>
    <scope>NUCLEOTIDE SEQUENCE [LARGE SCALE GENOMIC DNA]</scope>
    <source>
        <strain evidence="2 3">BP5796</strain>
    </source>
</reference>
<dbReference type="AlphaFoldDB" id="A0A3D8SHG4"/>
<dbReference type="Pfam" id="PF00856">
    <property type="entry name" value="SET"/>
    <property type="match status" value="1"/>
</dbReference>
<sequence>MSLPKNWPPETKYISAPFLSPTLSREARTSLLTRSRESREIPVSTPRGLSHTVHIKPINLSSHPANGQRGLFANKALKPGEFIIQYLGVYHCSTADPSTDPHAHSDYDLSLDRELKMGIDADKTGNEARFVNDYRSVAERPNAEFMEIWDPRRKERGIGVWVLGTGKSGNNGFKGIKKGEEILISYGKGFWGARSGGDS</sequence>
<proteinExistence type="predicted"/>
<name>A0A3D8SHG4_9HELO</name>